<dbReference type="InterPro" id="IPR001680">
    <property type="entry name" value="WD40_rpt"/>
</dbReference>
<dbReference type="GO" id="GO:0061630">
    <property type="term" value="F:ubiquitin protein ligase activity"/>
    <property type="evidence" value="ECO:0007669"/>
    <property type="project" value="UniProtKB-UniRule"/>
</dbReference>
<comment type="subunit">
    <text evidence="2">Homotetramer.</text>
</comment>
<dbReference type="GO" id="GO:0000974">
    <property type="term" value="C:Prp19 complex"/>
    <property type="evidence" value="ECO:0007669"/>
    <property type="project" value="UniProtKB-UniRule"/>
</dbReference>
<accession>A0A7S3S0F5</accession>
<keyword evidence="2" id="KW-0833">Ubl conjugation pathway</keyword>
<comment type="catalytic activity">
    <reaction evidence="2">
        <text>S-ubiquitinyl-[E2 ubiquitin-conjugating enzyme]-L-cysteine + [acceptor protein]-L-lysine = [E2 ubiquitin-conjugating enzyme]-L-cysteine + N(6)-ubiquitinyl-[acceptor protein]-L-lysine.</text>
        <dbReference type="EC" id="2.3.2.27"/>
    </reaction>
</comment>
<dbReference type="Gene3D" id="2.130.10.10">
    <property type="entry name" value="YVTN repeat-like/Quinoprotein amine dehydrogenase"/>
    <property type="match status" value="1"/>
</dbReference>
<dbReference type="GO" id="GO:0071006">
    <property type="term" value="C:U2-type catalytic step 1 spliceosome"/>
    <property type="evidence" value="ECO:0007669"/>
    <property type="project" value="TreeGrafter"/>
</dbReference>
<dbReference type="GO" id="GO:0006281">
    <property type="term" value="P:DNA repair"/>
    <property type="evidence" value="ECO:0007669"/>
    <property type="project" value="UniProtKB-KW"/>
</dbReference>
<dbReference type="PROSITE" id="PS50082">
    <property type="entry name" value="WD_REPEATS_2"/>
    <property type="match status" value="3"/>
</dbReference>
<dbReference type="PANTHER" id="PTHR43995">
    <property type="entry name" value="PRE-MRNA-PROCESSING FACTOR 19"/>
    <property type="match status" value="1"/>
</dbReference>
<proteinExistence type="inferred from homology"/>
<keyword evidence="2" id="KW-0227">DNA damage</keyword>
<dbReference type="EMBL" id="HBIR01014804">
    <property type="protein sequence ID" value="CAE0539428.1"/>
    <property type="molecule type" value="Transcribed_RNA"/>
</dbReference>
<feature type="repeat" description="WD" evidence="1">
    <location>
        <begin position="136"/>
        <end position="170"/>
    </location>
</feature>
<dbReference type="GO" id="GO:0000398">
    <property type="term" value="P:mRNA splicing, via spliceosome"/>
    <property type="evidence" value="ECO:0007669"/>
    <property type="project" value="InterPro"/>
</dbReference>
<evidence type="ECO:0000256" key="1">
    <source>
        <dbReference type="PROSITE-ProRule" id="PRU00221"/>
    </source>
</evidence>
<dbReference type="EC" id="2.3.2.27" evidence="2"/>
<protein>
    <recommendedName>
        <fullName evidence="2">Pre-mRNA-processing factor 19</fullName>
        <ecNumber evidence="2">2.3.2.27</ecNumber>
    </recommendedName>
</protein>
<dbReference type="SUPFAM" id="SSF50978">
    <property type="entry name" value="WD40 repeat-like"/>
    <property type="match status" value="1"/>
</dbReference>
<keyword evidence="2" id="KW-0234">DNA repair</keyword>
<comment type="function">
    <text evidence="2">Ubiquitin-protein ligase which is mainly involved pre-mRNA splicing and DNA repair. Required for pre-mRNA splicing as component of the spliceosome.</text>
</comment>
<comment type="similarity">
    <text evidence="2">Belongs to the WD repeat PRP19 family.</text>
</comment>
<dbReference type="InterPro" id="IPR015943">
    <property type="entry name" value="WD40/YVTN_repeat-like_dom_sf"/>
</dbReference>
<dbReference type="GO" id="GO:0070534">
    <property type="term" value="P:protein K63-linked ubiquitination"/>
    <property type="evidence" value="ECO:0007669"/>
    <property type="project" value="UniProtKB-UniRule"/>
</dbReference>
<dbReference type="PROSITE" id="PS50294">
    <property type="entry name" value="WD_REPEATS_REGION"/>
    <property type="match status" value="2"/>
</dbReference>
<comment type="subcellular location">
    <subcellularLocation>
        <location evidence="2">Nucleus</location>
    </subcellularLocation>
</comment>
<keyword evidence="2" id="KW-0507">mRNA processing</keyword>
<gene>
    <name evidence="3" type="ORF">EHUX00137_LOCUS10952</name>
</gene>
<evidence type="ECO:0000313" key="3">
    <source>
        <dbReference type="EMBL" id="CAE0539428.1"/>
    </source>
</evidence>
<sequence length="241" mass="24496">MKGHDGAVHRVRLHPRAAVAVSAGADASVRVWSTEERTETAKMALHAAAVTDVSIHPTGDYAVSASADGSWKVADLSSGGCVLSVEDAASLGSGGFSCSEIHPDGLILGTGTGTSAKVWDIKSRANVASFDVEQPVSCLSFSENGFYLATGGAEGALKLWDLRKLKNIHTIDVGAPVRSAAFDFSGQFLAAAAGTTSLYETKSWASLAQHKAAASGVSFGAAASLLAAAGPDGKLTLYGSA</sequence>
<dbReference type="InterPro" id="IPR036322">
    <property type="entry name" value="WD40_repeat_dom_sf"/>
</dbReference>
<feature type="repeat" description="WD" evidence="1">
    <location>
        <begin position="1"/>
        <end position="42"/>
    </location>
</feature>
<reference evidence="3" key="1">
    <citation type="submission" date="2021-01" db="EMBL/GenBank/DDBJ databases">
        <authorList>
            <person name="Corre E."/>
            <person name="Pelletier E."/>
            <person name="Niang G."/>
            <person name="Scheremetjew M."/>
            <person name="Finn R."/>
            <person name="Kale V."/>
            <person name="Holt S."/>
            <person name="Cochrane G."/>
            <person name="Meng A."/>
            <person name="Brown T."/>
            <person name="Cohen L."/>
        </authorList>
    </citation>
    <scope>NUCLEOTIDE SEQUENCE</scope>
    <source>
        <strain evidence="3">379</strain>
    </source>
</reference>
<dbReference type="AlphaFoldDB" id="A0A7S3S0F5"/>
<keyword evidence="1" id="KW-0853">WD repeat</keyword>
<keyword evidence="2" id="KW-0808">Transferase</keyword>
<keyword evidence="2" id="KW-0508">mRNA splicing</keyword>
<organism evidence="3">
    <name type="scientific">Emiliania huxleyi</name>
    <name type="common">Coccolithophore</name>
    <name type="synonym">Pontosphaera huxleyi</name>
    <dbReference type="NCBI Taxonomy" id="2903"/>
    <lineage>
        <taxon>Eukaryota</taxon>
        <taxon>Haptista</taxon>
        <taxon>Haptophyta</taxon>
        <taxon>Prymnesiophyceae</taxon>
        <taxon>Isochrysidales</taxon>
        <taxon>Noelaerhabdaceae</taxon>
        <taxon>Emiliania</taxon>
    </lineage>
</organism>
<feature type="repeat" description="WD" evidence="1">
    <location>
        <begin position="43"/>
        <end position="84"/>
    </location>
</feature>
<keyword evidence="2" id="KW-0539">Nucleus</keyword>
<dbReference type="GO" id="GO:0005737">
    <property type="term" value="C:cytoplasm"/>
    <property type="evidence" value="ECO:0007669"/>
    <property type="project" value="TreeGrafter"/>
</dbReference>
<dbReference type="UniPathway" id="UPA00143"/>
<comment type="pathway">
    <text evidence="2">Protein modification; protein ubiquitination.</text>
</comment>
<dbReference type="PANTHER" id="PTHR43995:SF1">
    <property type="entry name" value="PRE-MRNA-PROCESSING FACTOR 19"/>
    <property type="match status" value="1"/>
</dbReference>
<evidence type="ECO:0000256" key="2">
    <source>
        <dbReference type="RuleBase" id="RU367101"/>
    </source>
</evidence>
<dbReference type="SMART" id="SM00320">
    <property type="entry name" value="WD40"/>
    <property type="match status" value="6"/>
</dbReference>
<name>A0A7S3S0F5_EMIHU</name>
<dbReference type="Pfam" id="PF00400">
    <property type="entry name" value="WD40"/>
    <property type="match status" value="3"/>
</dbReference>
<keyword evidence="2" id="KW-0747">Spliceosome</keyword>
<dbReference type="InterPro" id="IPR038959">
    <property type="entry name" value="Prp19"/>
</dbReference>